<dbReference type="InParanoid" id="E4XQS8"/>
<keyword evidence="11" id="KW-1185">Reference proteome</keyword>
<comment type="subcellular location">
    <subcellularLocation>
        <location evidence="1">Golgi apparatus membrane</location>
        <topology evidence="1">Single-pass type II membrane protein</topology>
    </subcellularLocation>
</comment>
<accession>E4XQS8</accession>
<evidence type="ECO:0000256" key="5">
    <source>
        <dbReference type="ARBA" id="ARBA00022692"/>
    </source>
</evidence>
<keyword evidence="4" id="KW-0808">Transferase</keyword>
<keyword evidence="3" id="KW-0328">Glycosyltransferase</keyword>
<dbReference type="AlphaFoldDB" id="E4XQS8"/>
<keyword evidence="8" id="KW-0333">Golgi apparatus</keyword>
<protein>
    <submittedName>
        <fullName evidence="10">Uncharacterized protein</fullName>
    </submittedName>
</protein>
<reference evidence="10" key="1">
    <citation type="journal article" date="2010" name="Science">
        <title>Plasticity of animal genome architecture unmasked by rapid evolution of a pelagic tunicate.</title>
        <authorList>
            <person name="Denoeud F."/>
            <person name="Henriet S."/>
            <person name="Mungpakdee S."/>
            <person name="Aury J.M."/>
            <person name="Da Silva C."/>
            <person name="Brinkmann H."/>
            <person name="Mikhaleva J."/>
            <person name="Olsen L.C."/>
            <person name="Jubin C."/>
            <person name="Canestro C."/>
            <person name="Bouquet J.M."/>
            <person name="Danks G."/>
            <person name="Poulain J."/>
            <person name="Campsteijn C."/>
            <person name="Adamski M."/>
            <person name="Cross I."/>
            <person name="Yadetie F."/>
            <person name="Muffato M."/>
            <person name="Louis A."/>
            <person name="Butcher S."/>
            <person name="Tsagkogeorga G."/>
            <person name="Konrad A."/>
            <person name="Singh S."/>
            <person name="Jensen M.F."/>
            <person name="Cong E.H."/>
            <person name="Eikeseth-Otteraa H."/>
            <person name="Noel B."/>
            <person name="Anthouard V."/>
            <person name="Porcel B.M."/>
            <person name="Kachouri-Lafond R."/>
            <person name="Nishino A."/>
            <person name="Ugolini M."/>
            <person name="Chourrout P."/>
            <person name="Nishida H."/>
            <person name="Aasland R."/>
            <person name="Huzurbazar S."/>
            <person name="Westhof E."/>
            <person name="Delsuc F."/>
            <person name="Lehrach H."/>
            <person name="Reinhardt R."/>
            <person name="Weissenbach J."/>
            <person name="Roy S.W."/>
            <person name="Artiguenave F."/>
            <person name="Postlethwait J.H."/>
            <person name="Manak J.R."/>
            <person name="Thompson E.M."/>
            <person name="Jaillon O."/>
            <person name="Du Pasquier L."/>
            <person name="Boudinot P."/>
            <person name="Liberles D.A."/>
            <person name="Volff J.N."/>
            <person name="Philippe H."/>
            <person name="Lenhard B."/>
            <person name="Roest Crollius H."/>
            <person name="Wincker P."/>
            <person name="Chourrout D."/>
        </authorList>
    </citation>
    <scope>NUCLEOTIDE SEQUENCE [LARGE SCALE GENOMIC DNA]</scope>
</reference>
<sequence>MTDFSEAKIPQNFKNEIDKLRDSEEENVEAVGCLKTRAKPVRDPTSKYFLPKQIYEPETFTHYFSGASYVTTGNLALRMASAIKRTLILPYDDVFVGKLIKNAGQQDFLAGVDDICSGLNPKRIQNDILDDPCLLRKSWPVAHKYSDLEYMKKIFLKTISEKCSATDYL</sequence>
<proteinExistence type="inferred from homology"/>
<evidence type="ECO:0000256" key="9">
    <source>
        <dbReference type="ARBA" id="ARBA00023136"/>
    </source>
</evidence>
<organism evidence="10">
    <name type="scientific">Oikopleura dioica</name>
    <name type="common">Tunicate</name>
    <dbReference type="NCBI Taxonomy" id="34765"/>
    <lineage>
        <taxon>Eukaryota</taxon>
        <taxon>Metazoa</taxon>
        <taxon>Chordata</taxon>
        <taxon>Tunicata</taxon>
        <taxon>Appendicularia</taxon>
        <taxon>Copelata</taxon>
        <taxon>Oikopleuridae</taxon>
        <taxon>Oikopleura</taxon>
    </lineage>
</organism>
<dbReference type="Proteomes" id="UP000001307">
    <property type="component" value="Unassembled WGS sequence"/>
</dbReference>
<dbReference type="GO" id="GO:0016758">
    <property type="term" value="F:hexosyltransferase activity"/>
    <property type="evidence" value="ECO:0007669"/>
    <property type="project" value="InterPro"/>
</dbReference>
<keyword evidence="9" id="KW-0472">Membrane</keyword>
<evidence type="ECO:0000256" key="4">
    <source>
        <dbReference type="ARBA" id="ARBA00022679"/>
    </source>
</evidence>
<dbReference type="Pfam" id="PF01762">
    <property type="entry name" value="Galactosyl_T"/>
    <property type="match status" value="1"/>
</dbReference>
<dbReference type="GO" id="GO:0000139">
    <property type="term" value="C:Golgi membrane"/>
    <property type="evidence" value="ECO:0007669"/>
    <property type="project" value="UniProtKB-SubCell"/>
</dbReference>
<name>E4XQS8_OIKDI</name>
<evidence type="ECO:0000256" key="6">
    <source>
        <dbReference type="ARBA" id="ARBA00022968"/>
    </source>
</evidence>
<evidence type="ECO:0000256" key="1">
    <source>
        <dbReference type="ARBA" id="ARBA00004323"/>
    </source>
</evidence>
<evidence type="ECO:0000256" key="3">
    <source>
        <dbReference type="ARBA" id="ARBA00022676"/>
    </source>
</evidence>
<evidence type="ECO:0000313" key="11">
    <source>
        <dbReference type="Proteomes" id="UP000001307"/>
    </source>
</evidence>
<dbReference type="EMBL" id="FN653108">
    <property type="protein sequence ID" value="CBY12164.1"/>
    <property type="molecule type" value="Genomic_DNA"/>
</dbReference>
<evidence type="ECO:0000256" key="2">
    <source>
        <dbReference type="ARBA" id="ARBA00008661"/>
    </source>
</evidence>
<keyword evidence="7" id="KW-1133">Transmembrane helix</keyword>
<dbReference type="InterPro" id="IPR002659">
    <property type="entry name" value="Glyco_trans_31"/>
</dbReference>
<evidence type="ECO:0000256" key="8">
    <source>
        <dbReference type="ARBA" id="ARBA00023034"/>
    </source>
</evidence>
<gene>
    <name evidence="10" type="ORF">GSOID_T00018037001</name>
</gene>
<comment type="similarity">
    <text evidence="2">Belongs to the glycosyltransferase 31 family.</text>
</comment>
<dbReference type="OrthoDB" id="5512589at2759"/>
<evidence type="ECO:0000256" key="7">
    <source>
        <dbReference type="ARBA" id="ARBA00022989"/>
    </source>
</evidence>
<evidence type="ECO:0000313" key="10">
    <source>
        <dbReference type="EMBL" id="CBY12164.1"/>
    </source>
</evidence>
<keyword evidence="5" id="KW-0812">Transmembrane</keyword>
<keyword evidence="6" id="KW-0735">Signal-anchor</keyword>